<dbReference type="InterPro" id="IPR003313">
    <property type="entry name" value="AraC-bd"/>
</dbReference>
<dbReference type="InterPro" id="IPR018060">
    <property type="entry name" value="HTH_AraC"/>
</dbReference>
<dbReference type="InterPro" id="IPR009057">
    <property type="entry name" value="Homeodomain-like_sf"/>
</dbReference>
<dbReference type="CDD" id="cd06986">
    <property type="entry name" value="cupin_MmsR-like_N"/>
    <property type="match status" value="1"/>
</dbReference>
<dbReference type="Proteomes" id="UP000585721">
    <property type="component" value="Unassembled WGS sequence"/>
</dbReference>
<evidence type="ECO:0000313" key="7">
    <source>
        <dbReference type="Proteomes" id="UP000585721"/>
    </source>
</evidence>
<sequence length="303" mass="35058">MHKADFFTETLFSAMSTMHKDKPKQLNPLLPGYAFDVFLVSGLTPIEKGGVLDFIIDRPNGMKGYIINLTVKGKGKIFSGEHEFMVEPGDLLLFPPEAVHYYGRADDSEEWYHRWVYFRPRAYWADWLKWPHEVEKVGRITLPDQHLTDEFDTLFLDIEETHKEIRPMSEQLAMNLLERLLIRCYEQTSLADHVPMDHRILEACQILSASLSAEISIETLAEQVFLSPSRLAHLFREQVGVSIVRWREDQRIIRAKLLLQTTPMPVAVIGQQVGYDDQLYFSRVFKKRVGVSPSEYRKSASSL</sequence>
<keyword evidence="4" id="KW-0804">Transcription</keyword>
<proteinExistence type="predicted"/>
<dbReference type="SMART" id="SM00342">
    <property type="entry name" value="HTH_ARAC"/>
    <property type="match status" value="1"/>
</dbReference>
<dbReference type="PRINTS" id="PR00032">
    <property type="entry name" value="HTHARAC"/>
</dbReference>
<protein>
    <submittedName>
        <fullName evidence="6">AraC family transcriptional regulator of arabinose operon</fullName>
    </submittedName>
</protein>
<dbReference type="Gene3D" id="2.60.120.280">
    <property type="entry name" value="Regulatory protein AraC"/>
    <property type="match status" value="1"/>
</dbReference>
<name>A0A841GA60_9GAMM</name>
<evidence type="ECO:0000259" key="5">
    <source>
        <dbReference type="PROSITE" id="PS01124"/>
    </source>
</evidence>
<keyword evidence="7" id="KW-1185">Reference proteome</keyword>
<dbReference type="PANTHER" id="PTHR46796">
    <property type="entry name" value="HTH-TYPE TRANSCRIPTIONAL ACTIVATOR RHAS-RELATED"/>
    <property type="match status" value="1"/>
</dbReference>
<dbReference type="GO" id="GO:0043565">
    <property type="term" value="F:sequence-specific DNA binding"/>
    <property type="evidence" value="ECO:0007669"/>
    <property type="project" value="InterPro"/>
</dbReference>
<dbReference type="GO" id="GO:0003700">
    <property type="term" value="F:DNA-binding transcription factor activity"/>
    <property type="evidence" value="ECO:0007669"/>
    <property type="project" value="InterPro"/>
</dbReference>
<evidence type="ECO:0000256" key="4">
    <source>
        <dbReference type="ARBA" id="ARBA00023163"/>
    </source>
</evidence>
<dbReference type="PROSITE" id="PS00041">
    <property type="entry name" value="HTH_ARAC_FAMILY_1"/>
    <property type="match status" value="1"/>
</dbReference>
<dbReference type="InterPro" id="IPR018062">
    <property type="entry name" value="HTH_AraC-typ_CS"/>
</dbReference>
<evidence type="ECO:0000256" key="2">
    <source>
        <dbReference type="ARBA" id="ARBA00023125"/>
    </source>
</evidence>
<dbReference type="Pfam" id="PF02311">
    <property type="entry name" value="AraC_binding"/>
    <property type="match status" value="1"/>
</dbReference>
<keyword evidence="3" id="KW-0010">Activator</keyword>
<dbReference type="SUPFAM" id="SSF46689">
    <property type="entry name" value="Homeodomain-like"/>
    <property type="match status" value="2"/>
</dbReference>
<dbReference type="Pfam" id="PF12833">
    <property type="entry name" value="HTH_18"/>
    <property type="match status" value="1"/>
</dbReference>
<dbReference type="SUPFAM" id="SSF51215">
    <property type="entry name" value="Regulatory protein AraC"/>
    <property type="match status" value="1"/>
</dbReference>
<organism evidence="6 7">
    <name type="scientific">Tolumonas osonensis</name>
    <dbReference type="NCBI Taxonomy" id="675874"/>
    <lineage>
        <taxon>Bacteria</taxon>
        <taxon>Pseudomonadati</taxon>
        <taxon>Pseudomonadota</taxon>
        <taxon>Gammaproteobacteria</taxon>
        <taxon>Aeromonadales</taxon>
        <taxon>Aeromonadaceae</taxon>
        <taxon>Tolumonas</taxon>
    </lineage>
</organism>
<accession>A0A841GA60</accession>
<dbReference type="AlphaFoldDB" id="A0A841GA60"/>
<dbReference type="InterPro" id="IPR020449">
    <property type="entry name" value="Tscrpt_reg_AraC-type_HTH"/>
</dbReference>
<dbReference type="EMBL" id="JACHGR010000006">
    <property type="protein sequence ID" value="MBB6055938.1"/>
    <property type="molecule type" value="Genomic_DNA"/>
</dbReference>
<dbReference type="Gene3D" id="1.10.10.60">
    <property type="entry name" value="Homeodomain-like"/>
    <property type="match status" value="2"/>
</dbReference>
<feature type="domain" description="HTH araC/xylS-type" evidence="5">
    <location>
        <begin position="201"/>
        <end position="299"/>
    </location>
</feature>
<reference evidence="6 7" key="1">
    <citation type="submission" date="2020-08" db="EMBL/GenBank/DDBJ databases">
        <title>Genomic Encyclopedia of Type Strains, Phase IV (KMG-IV): sequencing the most valuable type-strain genomes for metagenomic binning, comparative biology and taxonomic classification.</title>
        <authorList>
            <person name="Goeker M."/>
        </authorList>
    </citation>
    <scope>NUCLEOTIDE SEQUENCE [LARGE SCALE GENOMIC DNA]</scope>
    <source>
        <strain evidence="6 7">DSM 22975</strain>
    </source>
</reference>
<comment type="caution">
    <text evidence="6">The sequence shown here is derived from an EMBL/GenBank/DDBJ whole genome shotgun (WGS) entry which is preliminary data.</text>
</comment>
<evidence type="ECO:0000256" key="1">
    <source>
        <dbReference type="ARBA" id="ARBA00023015"/>
    </source>
</evidence>
<evidence type="ECO:0000313" key="6">
    <source>
        <dbReference type="EMBL" id="MBB6055938.1"/>
    </source>
</evidence>
<dbReference type="InterPro" id="IPR050204">
    <property type="entry name" value="AraC_XylS_family_regulators"/>
</dbReference>
<keyword evidence="1" id="KW-0805">Transcription regulation</keyword>
<dbReference type="RefSeq" id="WP_188026686.1">
    <property type="nucleotide sequence ID" value="NZ_JACHGR010000006.1"/>
</dbReference>
<dbReference type="InterPro" id="IPR037923">
    <property type="entry name" value="HTH-like"/>
</dbReference>
<keyword evidence="2" id="KW-0238">DNA-binding</keyword>
<dbReference type="PROSITE" id="PS01124">
    <property type="entry name" value="HTH_ARAC_FAMILY_2"/>
    <property type="match status" value="1"/>
</dbReference>
<gene>
    <name evidence="6" type="ORF">HNR75_001868</name>
</gene>
<dbReference type="NCBIfam" id="NF007860">
    <property type="entry name" value="PRK10572.1"/>
    <property type="match status" value="1"/>
</dbReference>
<evidence type="ECO:0000256" key="3">
    <source>
        <dbReference type="ARBA" id="ARBA00023159"/>
    </source>
</evidence>